<evidence type="ECO:0008006" key="4">
    <source>
        <dbReference type="Google" id="ProtNLM"/>
    </source>
</evidence>
<accession>A0A9P5X6V4</accession>
<protein>
    <recommendedName>
        <fullName evidence="4">Granulins domain-containing protein</fullName>
    </recommendedName>
</protein>
<sequence length="76" mass="7712">MRFSIASLITIGVYLANTAAAAELVPTVPSWPSTGNKVLDKRQSCPSGFGFCSNTGVCCPLGGECCNPGAGSATWA</sequence>
<keyword evidence="3" id="KW-1185">Reference proteome</keyword>
<feature type="signal peptide" evidence="1">
    <location>
        <begin position="1"/>
        <end position="21"/>
    </location>
</feature>
<dbReference type="AlphaFoldDB" id="A0A9P5X6V4"/>
<comment type="caution">
    <text evidence="2">The sequence shown here is derived from an EMBL/GenBank/DDBJ whole genome shotgun (WGS) entry which is preliminary data.</text>
</comment>
<organism evidence="2 3">
    <name type="scientific">Macrolepiota fuliginosa MF-IS2</name>
    <dbReference type="NCBI Taxonomy" id="1400762"/>
    <lineage>
        <taxon>Eukaryota</taxon>
        <taxon>Fungi</taxon>
        <taxon>Dikarya</taxon>
        <taxon>Basidiomycota</taxon>
        <taxon>Agaricomycotina</taxon>
        <taxon>Agaricomycetes</taxon>
        <taxon>Agaricomycetidae</taxon>
        <taxon>Agaricales</taxon>
        <taxon>Agaricineae</taxon>
        <taxon>Agaricaceae</taxon>
        <taxon>Macrolepiota</taxon>
    </lineage>
</organism>
<keyword evidence="1" id="KW-0732">Signal</keyword>
<name>A0A9P5X6V4_9AGAR</name>
<dbReference type="Proteomes" id="UP000807342">
    <property type="component" value="Unassembled WGS sequence"/>
</dbReference>
<dbReference type="OrthoDB" id="3062468at2759"/>
<evidence type="ECO:0000256" key="1">
    <source>
        <dbReference type="SAM" id="SignalP"/>
    </source>
</evidence>
<feature type="chain" id="PRO_5040274553" description="Granulins domain-containing protein" evidence="1">
    <location>
        <begin position="22"/>
        <end position="76"/>
    </location>
</feature>
<reference evidence="2" key="1">
    <citation type="submission" date="2020-11" db="EMBL/GenBank/DDBJ databases">
        <authorList>
            <consortium name="DOE Joint Genome Institute"/>
            <person name="Ahrendt S."/>
            <person name="Riley R."/>
            <person name="Andreopoulos W."/>
            <person name="Labutti K."/>
            <person name="Pangilinan J."/>
            <person name="Ruiz-Duenas F.J."/>
            <person name="Barrasa J.M."/>
            <person name="Sanchez-Garcia M."/>
            <person name="Camarero S."/>
            <person name="Miyauchi S."/>
            <person name="Serrano A."/>
            <person name="Linde D."/>
            <person name="Babiker R."/>
            <person name="Drula E."/>
            <person name="Ayuso-Fernandez I."/>
            <person name="Pacheco R."/>
            <person name="Padilla G."/>
            <person name="Ferreira P."/>
            <person name="Barriuso J."/>
            <person name="Kellner H."/>
            <person name="Castanera R."/>
            <person name="Alfaro M."/>
            <person name="Ramirez L."/>
            <person name="Pisabarro A.G."/>
            <person name="Kuo A."/>
            <person name="Tritt A."/>
            <person name="Lipzen A."/>
            <person name="He G."/>
            <person name="Yan M."/>
            <person name="Ng V."/>
            <person name="Cullen D."/>
            <person name="Martin F."/>
            <person name="Rosso M.-N."/>
            <person name="Henrissat B."/>
            <person name="Hibbett D."/>
            <person name="Martinez A.T."/>
            <person name="Grigoriev I.V."/>
        </authorList>
    </citation>
    <scope>NUCLEOTIDE SEQUENCE</scope>
    <source>
        <strain evidence="2">MF-IS2</strain>
    </source>
</reference>
<evidence type="ECO:0000313" key="3">
    <source>
        <dbReference type="Proteomes" id="UP000807342"/>
    </source>
</evidence>
<evidence type="ECO:0000313" key="2">
    <source>
        <dbReference type="EMBL" id="KAF9445938.1"/>
    </source>
</evidence>
<gene>
    <name evidence="2" type="ORF">P691DRAFT_762067</name>
</gene>
<dbReference type="EMBL" id="MU151273">
    <property type="protein sequence ID" value="KAF9445938.1"/>
    <property type="molecule type" value="Genomic_DNA"/>
</dbReference>
<proteinExistence type="predicted"/>